<evidence type="ECO:0000313" key="3">
    <source>
        <dbReference type="EMBL" id="CUV13873.1"/>
    </source>
</evidence>
<gene>
    <name evidence="3" type="ORF">RUN39_v1_640071</name>
</gene>
<dbReference type="CDD" id="cd08900">
    <property type="entry name" value="SRPBCC_CalC_Aha1-like_7"/>
    <property type="match status" value="1"/>
</dbReference>
<organism evidence="3">
    <name type="scientific">Ralstonia solanacearum</name>
    <name type="common">Pseudomonas solanacearum</name>
    <dbReference type="NCBI Taxonomy" id="305"/>
    <lineage>
        <taxon>Bacteria</taxon>
        <taxon>Pseudomonadati</taxon>
        <taxon>Pseudomonadota</taxon>
        <taxon>Betaproteobacteria</taxon>
        <taxon>Burkholderiales</taxon>
        <taxon>Burkholderiaceae</taxon>
        <taxon>Ralstonia</taxon>
        <taxon>Ralstonia solanacearum species complex</taxon>
    </lineage>
</organism>
<dbReference type="AlphaFoldDB" id="A0A0S4TVT2"/>
<feature type="domain" description="Activator of Hsp90 ATPase homologue 1/2-like C-terminal" evidence="2">
    <location>
        <begin position="198"/>
        <end position="327"/>
    </location>
</feature>
<dbReference type="Gene3D" id="3.30.530.20">
    <property type="match status" value="2"/>
</dbReference>
<reference evidence="3" key="1">
    <citation type="submission" date="2015-10" db="EMBL/GenBank/DDBJ databases">
        <authorList>
            <person name="Gilbert D.G."/>
        </authorList>
    </citation>
    <scope>NUCLEOTIDE SEQUENCE</scope>
    <source>
        <strain evidence="3">Phyl III-seqv23</strain>
    </source>
</reference>
<feature type="domain" description="Activator of Hsp90 ATPase homologue 1/2-like C-terminal" evidence="2">
    <location>
        <begin position="38"/>
        <end position="170"/>
    </location>
</feature>
<dbReference type="EMBL" id="LN899819">
    <property type="protein sequence ID" value="CUV13873.1"/>
    <property type="molecule type" value="Genomic_DNA"/>
</dbReference>
<sequence>MALTWQPSDRKEQLMTTANENATDLQARPLVVSRTFPVPRVWVFKAWTSAEHIRRWFCPAGFSVPQAEIDFRVGGVFNVCMRSPEGQDYWTRGHYTEIEPDARLVIEMSAVDEQGQPLFHAHTVATFTDAQGGTRLEVTQRYTVLVPPVAEAMLRGAPQGWEQTLDRLAREAARIPESVPAGRSVVHASFTIERTYPAPRERVFHALTDPAAKARWFAGGNGYTVLAREMDVRPGGRELVKGRWESGVVSTFEAVYHDVVPDERIVYAYTMHLDARKISVSLATIELKPSGTGTGTRLVMTEQGAYLDGYDDAGSRERGTQFLLEALGRSLDG</sequence>
<dbReference type="CDD" id="cd07814">
    <property type="entry name" value="SRPBCC_CalC_Aha1-like"/>
    <property type="match status" value="1"/>
</dbReference>
<dbReference type="Pfam" id="PF08327">
    <property type="entry name" value="AHSA1"/>
    <property type="match status" value="2"/>
</dbReference>
<protein>
    <recommendedName>
        <fullName evidence="2">Activator of Hsp90 ATPase homologue 1/2-like C-terminal domain-containing protein</fullName>
    </recommendedName>
</protein>
<dbReference type="SUPFAM" id="SSF55961">
    <property type="entry name" value="Bet v1-like"/>
    <property type="match status" value="2"/>
</dbReference>
<evidence type="ECO:0000256" key="1">
    <source>
        <dbReference type="ARBA" id="ARBA00006817"/>
    </source>
</evidence>
<proteinExistence type="inferred from homology"/>
<dbReference type="InterPro" id="IPR023393">
    <property type="entry name" value="START-like_dom_sf"/>
</dbReference>
<dbReference type="InterPro" id="IPR013538">
    <property type="entry name" value="ASHA1/2-like_C"/>
</dbReference>
<name>A0A0S4TVT2_RALSL</name>
<evidence type="ECO:0000259" key="2">
    <source>
        <dbReference type="Pfam" id="PF08327"/>
    </source>
</evidence>
<accession>A0A0S4TVT2</accession>
<comment type="similarity">
    <text evidence="1">Belongs to the AHA1 family.</text>
</comment>